<gene>
    <name evidence="10" type="ORF">Lbru_0827</name>
</gene>
<feature type="region of interest" description="Disordered" evidence="8">
    <location>
        <begin position="1"/>
        <end position="20"/>
    </location>
</feature>
<dbReference type="PANTHER" id="PTHR33516:SF2">
    <property type="entry name" value="LEXA REPRESSOR-RELATED"/>
    <property type="match status" value="1"/>
</dbReference>
<evidence type="ECO:0000256" key="2">
    <source>
        <dbReference type="ARBA" id="ARBA00022763"/>
    </source>
</evidence>
<evidence type="ECO:0000256" key="8">
    <source>
        <dbReference type="SAM" id="MobiDB-lite"/>
    </source>
</evidence>
<dbReference type="GO" id="GO:0006355">
    <property type="term" value="P:regulation of DNA-templated transcription"/>
    <property type="evidence" value="ECO:0007669"/>
    <property type="project" value="InterPro"/>
</dbReference>
<comment type="caution">
    <text evidence="10">The sequence shown here is derived from an EMBL/GenBank/DDBJ whole genome shotgun (WGS) entry which is preliminary data.</text>
</comment>
<evidence type="ECO:0000256" key="5">
    <source>
        <dbReference type="ARBA" id="ARBA00023204"/>
    </source>
</evidence>
<keyword evidence="5" id="KW-0234">DNA repair</keyword>
<dbReference type="SUPFAM" id="SSF51306">
    <property type="entry name" value="LexA/Signal peptidase"/>
    <property type="match status" value="1"/>
</dbReference>
<dbReference type="Pfam" id="PF00717">
    <property type="entry name" value="Peptidase_S24"/>
    <property type="match status" value="1"/>
</dbReference>
<dbReference type="STRING" id="29422.Lbru_0827"/>
<dbReference type="PANTHER" id="PTHR33516">
    <property type="entry name" value="LEXA REPRESSOR"/>
    <property type="match status" value="1"/>
</dbReference>
<dbReference type="GO" id="GO:0009432">
    <property type="term" value="P:SOS response"/>
    <property type="evidence" value="ECO:0007669"/>
    <property type="project" value="UniProtKB-KW"/>
</dbReference>
<feature type="domain" description="Peptidase S24/S26A/S26B/S26C" evidence="9">
    <location>
        <begin position="48"/>
        <end position="164"/>
    </location>
</feature>
<reference evidence="10 11" key="1">
    <citation type="submission" date="2015-11" db="EMBL/GenBank/DDBJ databases">
        <title>Genomic analysis of 38 Legionella species identifies large and diverse effector repertoires.</title>
        <authorList>
            <person name="Burstein D."/>
            <person name="Amaro F."/>
            <person name="Zusman T."/>
            <person name="Lifshitz Z."/>
            <person name="Cohen O."/>
            <person name="Gilbert J.A."/>
            <person name="Pupko T."/>
            <person name="Shuman H.A."/>
            <person name="Segal G."/>
        </authorList>
    </citation>
    <scope>NUCLEOTIDE SEQUENCE [LARGE SCALE GENOMIC DNA]</scope>
    <source>
        <strain evidence="10 11">ATCC 43878</strain>
    </source>
</reference>
<dbReference type="Gene3D" id="2.10.109.10">
    <property type="entry name" value="Umud Fragment, subunit A"/>
    <property type="match status" value="1"/>
</dbReference>
<evidence type="ECO:0000259" key="9">
    <source>
        <dbReference type="Pfam" id="PF00717"/>
    </source>
</evidence>
<dbReference type="AlphaFoldDB" id="A0A0W0SSY8"/>
<protein>
    <submittedName>
        <fullName evidence="10">DNA polymerase V</fullName>
    </submittedName>
</protein>
<organism evidence="10 11">
    <name type="scientific">Legionella brunensis</name>
    <dbReference type="NCBI Taxonomy" id="29422"/>
    <lineage>
        <taxon>Bacteria</taxon>
        <taxon>Pseudomonadati</taxon>
        <taxon>Pseudomonadota</taxon>
        <taxon>Gammaproteobacteria</taxon>
        <taxon>Legionellales</taxon>
        <taxon>Legionellaceae</taxon>
        <taxon>Legionella</taxon>
    </lineage>
</organism>
<proteinExistence type="inferred from homology"/>
<evidence type="ECO:0000256" key="1">
    <source>
        <dbReference type="ARBA" id="ARBA00007484"/>
    </source>
</evidence>
<dbReference type="GO" id="GO:0006281">
    <property type="term" value="P:DNA repair"/>
    <property type="evidence" value="ECO:0007669"/>
    <property type="project" value="UniProtKB-KW"/>
</dbReference>
<evidence type="ECO:0000256" key="4">
    <source>
        <dbReference type="ARBA" id="ARBA00022813"/>
    </source>
</evidence>
<dbReference type="PRINTS" id="PR00726">
    <property type="entry name" value="LEXASERPTASE"/>
</dbReference>
<dbReference type="InterPro" id="IPR039418">
    <property type="entry name" value="LexA-like"/>
</dbReference>
<keyword evidence="2" id="KW-0227">DNA damage</keyword>
<sequence>MSRGGKRYGAGRPAGSNRYGEATKTLRVPISRIEEIKEYLLDQPRGTPLYSSKVRAGFPSPADDYIESYLDLNEHLIKHPASTFFLIAAGDSMTGASIQPGDMLIVDKSIEATHGKIVIAAIDGELTVKRLSKTTKGVQLLPENKNYNPIDITDSQDLVIWGVVTHIIHQAV</sequence>
<dbReference type="GO" id="GO:0003677">
    <property type="term" value="F:DNA binding"/>
    <property type="evidence" value="ECO:0007669"/>
    <property type="project" value="InterPro"/>
</dbReference>
<dbReference type="InterPro" id="IPR050077">
    <property type="entry name" value="LexA_repressor"/>
</dbReference>
<keyword evidence="3 7" id="KW-0378">Hydrolase</keyword>
<dbReference type="EMBL" id="LNXV01000005">
    <property type="protein sequence ID" value="KTC86333.1"/>
    <property type="molecule type" value="Genomic_DNA"/>
</dbReference>
<dbReference type="GO" id="GO:0016787">
    <property type="term" value="F:hydrolase activity"/>
    <property type="evidence" value="ECO:0007669"/>
    <property type="project" value="UniProtKB-KW"/>
</dbReference>
<dbReference type="RefSeq" id="WP_058440927.1">
    <property type="nucleotide sequence ID" value="NZ_CAAAHU010000010.1"/>
</dbReference>
<evidence type="ECO:0000256" key="6">
    <source>
        <dbReference type="ARBA" id="ARBA00023236"/>
    </source>
</evidence>
<dbReference type="CDD" id="cd06529">
    <property type="entry name" value="S24_LexA-like"/>
    <property type="match status" value="1"/>
</dbReference>
<dbReference type="InterPro" id="IPR036286">
    <property type="entry name" value="LexA/Signal_pep-like_sf"/>
</dbReference>
<evidence type="ECO:0000256" key="3">
    <source>
        <dbReference type="ARBA" id="ARBA00022801"/>
    </source>
</evidence>
<evidence type="ECO:0000256" key="7">
    <source>
        <dbReference type="RuleBase" id="RU003991"/>
    </source>
</evidence>
<keyword evidence="6" id="KW-0742">SOS response</keyword>
<dbReference type="InterPro" id="IPR015927">
    <property type="entry name" value="Peptidase_S24_S26A/B/C"/>
</dbReference>
<name>A0A0W0SSY8_9GAMM</name>
<evidence type="ECO:0000313" key="11">
    <source>
        <dbReference type="Proteomes" id="UP000054742"/>
    </source>
</evidence>
<keyword evidence="4 7" id="KW-0068">Autocatalytic cleavage</keyword>
<dbReference type="OrthoDB" id="9787787at2"/>
<accession>A0A0W0SSY8</accession>
<comment type="similarity">
    <text evidence="1 7">Belongs to the peptidase S24 family.</text>
</comment>
<dbReference type="PATRIC" id="fig|29422.6.peg.867"/>
<dbReference type="NCBIfam" id="NF007621">
    <property type="entry name" value="PRK10276.1"/>
    <property type="match status" value="1"/>
</dbReference>
<keyword evidence="11" id="KW-1185">Reference proteome</keyword>
<dbReference type="InterPro" id="IPR006197">
    <property type="entry name" value="Peptidase_S24_LexA"/>
</dbReference>
<dbReference type="Proteomes" id="UP000054742">
    <property type="component" value="Unassembled WGS sequence"/>
</dbReference>
<evidence type="ECO:0000313" key="10">
    <source>
        <dbReference type="EMBL" id="KTC86333.1"/>
    </source>
</evidence>